<dbReference type="Gene3D" id="2.60.120.260">
    <property type="entry name" value="Galactose-binding domain-like"/>
    <property type="match status" value="2"/>
</dbReference>
<accession>A0A0Z8G9W4</accession>
<dbReference type="AlphaFoldDB" id="A0A0Z8G9W4"/>
<dbReference type="PROSITE" id="PS50847">
    <property type="entry name" value="GRAM_POS_ANCHORING"/>
    <property type="match status" value="1"/>
</dbReference>
<sequence length="496" mass="52810">MSFDYEAGSNGTYAFAIGEGRYNDDAGSLTLNPLNNSWEGSDKAKKASFLVTGAESGNTWVGIFSTRRGGDTKGDTSGNANFRGYNDFMLDNLVIEEVTLTGHLLTTDYYNLNTPVLNENYTQASLAPYKEALLAVSAAPEDISIEDARTLIATANTARQNLQVKKTAITNEDIGLAQASAQQGEEIAKAFDGNPSTIWHTPWNGRHINEPATVNLRRPVDIQRFEYVPRQSGRNGILKALTLVITDDQNVEHTFTGADWPATSATKTIDFGKTIKAKKIVITGTASYGDTADQFMSAAEFRFLTPVQEEATLDKAAYEAALTAARSAGKTALVKEVEDFMASVEAANLLTANILDATVARLNASEIPSNPGAVEQPVDEPVKQDEDIVTAKGESTKADPLPLGELPPLVIAKGDSVKAEPLPAFDGGLVPNYAPTAAALPSIDPVNLAKEAASPKPAKATSATLPQTGETTEQGLLLAAGLVGLMAMAARRRRFE</sequence>
<dbReference type="PROSITE" id="PS50022">
    <property type="entry name" value="FA58C_3"/>
    <property type="match status" value="1"/>
</dbReference>
<keyword evidence="3" id="KW-0732">Signal</keyword>
<feature type="domain" description="Gram-positive cocci surface proteins LPxTG" evidence="6">
    <location>
        <begin position="465"/>
        <end position="496"/>
    </location>
</feature>
<dbReference type="InterPro" id="IPR008979">
    <property type="entry name" value="Galactose-bd-like_sf"/>
</dbReference>
<dbReference type="NCBIfam" id="TIGR01167">
    <property type="entry name" value="LPXTG_anchor"/>
    <property type="match status" value="1"/>
</dbReference>
<dbReference type="EMBL" id="FIHA01000026">
    <property type="protein sequence ID" value="CYU94925.1"/>
    <property type="molecule type" value="Genomic_DNA"/>
</dbReference>
<keyword evidence="1" id="KW-0134">Cell wall</keyword>
<dbReference type="InterPro" id="IPR040502">
    <property type="entry name" value="GH101_dom-6"/>
</dbReference>
<reference evidence="7 8" key="1">
    <citation type="submission" date="2016-02" db="EMBL/GenBank/DDBJ databases">
        <authorList>
            <consortium name="Pathogen Informatics"/>
        </authorList>
    </citation>
    <scope>NUCLEOTIDE SEQUENCE [LARGE SCALE GENOMIC DNA]</scope>
    <source>
        <strain evidence="7 8">LSS52</strain>
    </source>
</reference>
<dbReference type="RefSeq" id="WP_044777319.1">
    <property type="nucleotide sequence ID" value="NZ_CEDY01000148.1"/>
</dbReference>
<keyword evidence="2" id="KW-0964">Secreted</keyword>
<keyword evidence="7" id="KW-0378">Hydrolase</keyword>
<dbReference type="Gene3D" id="6.10.140.660">
    <property type="match status" value="1"/>
</dbReference>
<feature type="domain" description="F5/8 type C" evidence="5">
    <location>
        <begin position="157"/>
        <end position="260"/>
    </location>
</feature>
<evidence type="ECO:0000313" key="7">
    <source>
        <dbReference type="EMBL" id="CYU94925.1"/>
    </source>
</evidence>
<keyword evidence="7" id="KW-0326">Glycosidase</keyword>
<evidence type="ECO:0000259" key="6">
    <source>
        <dbReference type="PROSITE" id="PS50847"/>
    </source>
</evidence>
<protein>
    <submittedName>
        <fullName evidence="7">Endo-alpha-N-acetylgalactosaminidase</fullName>
        <ecNumber evidence="7">3.2.1.97</ecNumber>
    </submittedName>
</protein>
<gene>
    <name evidence="7" type="ORF">ERS132414_01420</name>
</gene>
<dbReference type="SUPFAM" id="SSF49785">
    <property type="entry name" value="Galactose-binding domain-like"/>
    <property type="match status" value="1"/>
</dbReference>
<dbReference type="InterPro" id="IPR000421">
    <property type="entry name" value="FA58C"/>
</dbReference>
<dbReference type="Pfam" id="PF00754">
    <property type="entry name" value="F5_F8_type_C"/>
    <property type="match status" value="1"/>
</dbReference>
<dbReference type="Proteomes" id="UP000072794">
    <property type="component" value="Unassembled WGS sequence"/>
</dbReference>
<name>A0A0Z8G9W4_STRSU</name>
<organism evidence="7 8">
    <name type="scientific">Streptococcus suis</name>
    <dbReference type="NCBI Taxonomy" id="1307"/>
    <lineage>
        <taxon>Bacteria</taxon>
        <taxon>Bacillati</taxon>
        <taxon>Bacillota</taxon>
        <taxon>Bacilli</taxon>
        <taxon>Lactobacillales</taxon>
        <taxon>Streptococcaceae</taxon>
        <taxon>Streptococcus</taxon>
    </lineage>
</organism>
<dbReference type="Pfam" id="PF00746">
    <property type="entry name" value="Gram_pos_anchor"/>
    <property type="match status" value="1"/>
</dbReference>
<dbReference type="GO" id="GO:0033926">
    <property type="term" value="F:endo-alpha-N-acetylgalactosaminidase activity"/>
    <property type="evidence" value="ECO:0007669"/>
    <property type="project" value="UniProtKB-EC"/>
</dbReference>
<evidence type="ECO:0000256" key="4">
    <source>
        <dbReference type="ARBA" id="ARBA00023088"/>
    </source>
</evidence>
<dbReference type="InterPro" id="IPR019931">
    <property type="entry name" value="LPXTG_anchor"/>
</dbReference>
<dbReference type="Pfam" id="PF17974">
    <property type="entry name" value="GalBD_like"/>
    <property type="match status" value="1"/>
</dbReference>
<keyword evidence="4" id="KW-0572">Peptidoglycan-anchor</keyword>
<evidence type="ECO:0000259" key="5">
    <source>
        <dbReference type="PROSITE" id="PS50022"/>
    </source>
</evidence>
<proteinExistence type="predicted"/>
<evidence type="ECO:0000313" key="8">
    <source>
        <dbReference type="Proteomes" id="UP000072794"/>
    </source>
</evidence>
<evidence type="ECO:0000256" key="2">
    <source>
        <dbReference type="ARBA" id="ARBA00022525"/>
    </source>
</evidence>
<evidence type="ECO:0000256" key="1">
    <source>
        <dbReference type="ARBA" id="ARBA00022512"/>
    </source>
</evidence>
<evidence type="ECO:0000256" key="3">
    <source>
        <dbReference type="ARBA" id="ARBA00022729"/>
    </source>
</evidence>
<dbReference type="EC" id="3.2.1.97" evidence="7"/>